<organism evidence="1 2">
    <name type="scientific">Cytobacillus kochii</name>
    <dbReference type="NCBI Taxonomy" id="859143"/>
    <lineage>
        <taxon>Bacteria</taxon>
        <taxon>Bacillati</taxon>
        <taxon>Bacillota</taxon>
        <taxon>Bacilli</taxon>
        <taxon>Bacillales</taxon>
        <taxon>Bacillaceae</taxon>
        <taxon>Cytobacillus</taxon>
    </lineage>
</organism>
<dbReference type="EMBL" id="CP022984">
    <property type="protein sequence ID" value="ASV70168.1"/>
    <property type="molecule type" value="Genomic_DNA"/>
</dbReference>
<name>A0A248TPL1_9BACI</name>
<geneLocation type="plasmid" evidence="2">
    <name>pbkbdgp4a</name>
</geneLocation>
<dbReference type="RefSeq" id="WP_095373730.1">
    <property type="nucleotide sequence ID" value="NZ_CP022984.1"/>
</dbReference>
<keyword evidence="1" id="KW-0614">Plasmid</keyword>
<protein>
    <submittedName>
        <fullName evidence="1">Uncharacterized protein</fullName>
    </submittedName>
</protein>
<keyword evidence="2" id="KW-1185">Reference proteome</keyword>
<dbReference type="AlphaFoldDB" id="A0A248TPL1"/>
<reference evidence="1 2" key="1">
    <citation type="submission" date="2017-08" db="EMBL/GenBank/DDBJ databases">
        <title>Complete Genome Sequence of Bacillus kochii Oregon-R-modENCODE STRAIN BDGP4, isolated from Drosophila melanogaster gut.</title>
        <authorList>
            <person name="Wan K.H."/>
            <person name="Yu C."/>
            <person name="Park S."/>
            <person name="Hammonds A.S."/>
            <person name="Booth B.W."/>
            <person name="Celniker S.E."/>
        </authorList>
    </citation>
    <scope>NUCLEOTIDE SEQUENCE [LARGE SCALE GENOMIC DNA]</scope>
    <source>
        <strain evidence="1 2">BDGP4</strain>
        <plasmid evidence="2">pbkbdgp4a</plasmid>
    </source>
</reference>
<evidence type="ECO:0000313" key="1">
    <source>
        <dbReference type="EMBL" id="ASV70168.1"/>
    </source>
</evidence>
<sequence>MKKATEKVIESFPMLESKITAYENVLLIEESMKGLNEVEKIFLKLIWFFEEPKSQSFDIRKLYLHLTDEWLELALELMTDYFREETYLIQTKSTFSIVKEEDEYLGMSQFADYLTENGLKYTKQRINMAYKRGKMVEPDLVISGVKYWSIETAEKFLEKNKLS</sequence>
<proteinExistence type="predicted"/>
<dbReference type="Proteomes" id="UP000215137">
    <property type="component" value="Plasmid pBkBDGP4A"/>
</dbReference>
<evidence type="ECO:0000313" key="2">
    <source>
        <dbReference type="Proteomes" id="UP000215137"/>
    </source>
</evidence>
<dbReference type="KEGG" id="bko:CKF48_23050"/>
<gene>
    <name evidence="1" type="ORF">CKF48_23050</name>
</gene>
<dbReference type="OrthoDB" id="2871500at2"/>
<accession>A0A248TPL1</accession>